<accession>A0AAN9VHK0</accession>
<dbReference type="InterPro" id="IPR001079">
    <property type="entry name" value="Galectin_CRD"/>
</dbReference>
<feature type="compositionally biased region" description="Low complexity" evidence="4">
    <location>
        <begin position="483"/>
        <end position="494"/>
    </location>
</feature>
<dbReference type="Pfam" id="PF06398">
    <property type="entry name" value="Pex24p"/>
    <property type="match status" value="2"/>
</dbReference>
<dbReference type="SUPFAM" id="SSF49899">
    <property type="entry name" value="Concanavalin A-like lectins/glucanases"/>
    <property type="match status" value="1"/>
</dbReference>
<evidence type="ECO:0000256" key="4">
    <source>
        <dbReference type="SAM" id="MobiDB-lite"/>
    </source>
</evidence>
<dbReference type="SMART" id="SM00693">
    <property type="entry name" value="DysFN"/>
    <property type="match status" value="2"/>
</dbReference>
<dbReference type="InterPro" id="IPR010482">
    <property type="entry name" value="TECPR1-like_DysF"/>
</dbReference>
<feature type="region of interest" description="Disordered" evidence="4">
    <location>
        <begin position="411"/>
        <end position="512"/>
    </location>
</feature>
<sequence length="1370" mass="152501">MPSSLLFAINNEGRVYGLSTTGTRWREFVYLGLEFKHLSAVPHFMWAVGGDRQIYVHVHGLDIPIRIKEESYENERWLPVEGFSSRLLPTDRYHYSSQDGTRDRSFDKVTLPSMAWQWEGEWHRETTLDGQPLDHDGWTYAVDFPATFHAKKQWKSCVRRRKWIRYRRYVAMNSWCAVAPLHKDPTQEVTNFLVVQEPFIDVAIGGQNIPGGNPGTLLVWAITAHGRVMFRTGVSTTAPEGLRWQVMNVPQGCEVNQISVGATGLVWAVLWNGRALVRTGVTRDSPTGEAWIEVLPPDESLKLIQVSVGTNAVWAVTQDHRVWFRKGIRGEGSGMNEELARGSGWVEMVGNMSLVSVAANDQVWAVGSEDRCLYFRTSVLPSELTGKKWRAIQAPTQLSRTSSNASLWSVRHRESLSGTPRQQRVRSWTSLPRNSSSGDAPGPLKDWEAFGETSRSAPTPTSLRLWQKSTDGTSATSSKANCSEESITESNSTSQQDVRGDEESNSAHGSSGAINSISAIQEHTEDGVKLHSKIGPDGIKKNPTVWSPVRSAGSMVGMEAHPESDRSVFDPDTSGDSGVFGEDDDANGEMFWAEFDIVWCTVAAGAVLIDPTCPPNWFIENPLSGDAELTRPWRVQILQELQRRDKHLIGFENYEKAIEMSSWVKTGDARCILKDSLNHLEDCVLELEWVGSNKGSLDSGTLTILSPERTQTKVQFSLSEITCIVCCSEPSHPRIAIHTPSLTNQTSCVKLQFTGDTEMEDWMANLTSVCCQMNNVHGSPNPASMWCTTALGDVFVFDPTVFESSQMKGEFYEQETDLAGTSAPYEVSLHNGFPPGTVMTVIGAPHDDVERFAINLQCLSLTKNKPDKNANDVALHFNPRFKDNAIVRNSMAAGCWGEEETEGPLLLKPGVEFTITIECETDGYKILIDNKIFTYFEHRQKPHNVTHVYIYGEVTVTKVIYKSKMVIVPPVEMFWRQMGGHLRRVETCAVGVTWGIGYDNTAWVYTGGWGGSFLKGLETSSTGINPMADTHCFYVYENQRWNPLTGYTSHGLPTDRYMWSDVTGRHKRTREKTKLLSMHWQWVTEWTVDFHTPGGVDKEGWQYAMDFPATYHAQKHFTDYVRRRRWVRKCRLTTSGPWQELGNTKLVDVSLHVNNPSELDSPVSVWAVAANGDVVFRRGVSQSCPTGTAWEHVPSDQPLASISCGPDNQVWAVGRNGSAYWRFGITDFKPTGEVWETVEPPSGKTLKQISVGKCGIWILDSQGQLSVRREVIPAFPEGTHWQTLPTSPNDAANQDRASSVVVPATSTGFRCISAGAVNGEVWAVTASGIVSRRHGVTAENPAGTGWIHGVGGNWQHVSARGYNTKFQTNT</sequence>
<dbReference type="InterPro" id="IPR013320">
    <property type="entry name" value="ConA-like_dom_sf"/>
</dbReference>
<dbReference type="Pfam" id="PF19193">
    <property type="entry name" value="Tectonin"/>
    <property type="match status" value="1"/>
</dbReference>
<dbReference type="PROSITE" id="PS51304">
    <property type="entry name" value="GALECTIN"/>
    <property type="match status" value="1"/>
</dbReference>
<keyword evidence="7" id="KW-1185">Reference proteome</keyword>
<dbReference type="GO" id="GO:0098588">
    <property type="term" value="C:bounding membrane of organelle"/>
    <property type="evidence" value="ECO:0007669"/>
    <property type="project" value="UniProtKB-ARBA"/>
</dbReference>
<dbReference type="InterPro" id="IPR006624">
    <property type="entry name" value="Beta-propeller_rpt_TECPR"/>
</dbReference>
<evidence type="ECO:0000313" key="7">
    <source>
        <dbReference type="Proteomes" id="UP001378592"/>
    </source>
</evidence>
<evidence type="ECO:0000259" key="5">
    <source>
        <dbReference type="PROSITE" id="PS51304"/>
    </source>
</evidence>
<evidence type="ECO:0000256" key="2">
    <source>
        <dbReference type="ARBA" id="ARBA00022734"/>
    </source>
</evidence>
<dbReference type="InterPro" id="IPR006614">
    <property type="entry name" value="Peroxin/Ferlin"/>
</dbReference>
<dbReference type="InterPro" id="IPR051513">
    <property type="entry name" value="Tectonin_beta-prop"/>
</dbReference>
<dbReference type="GO" id="GO:0030246">
    <property type="term" value="F:carbohydrate binding"/>
    <property type="evidence" value="ECO:0007669"/>
    <property type="project" value="UniProtKB-KW"/>
</dbReference>
<protein>
    <recommendedName>
        <fullName evidence="5">Galectin domain-containing protein</fullName>
    </recommendedName>
</protein>
<dbReference type="Pfam" id="PF00337">
    <property type="entry name" value="Gal-bind_lectin"/>
    <property type="match status" value="1"/>
</dbReference>
<dbReference type="SMART" id="SM00706">
    <property type="entry name" value="TECPR"/>
    <property type="match status" value="10"/>
</dbReference>
<dbReference type="PANTHER" id="PTHR23250:SF1">
    <property type="entry name" value="TECTONIN BETA-PROPELLER REPEAT-CONTAINING PROTEIN 1"/>
    <property type="match status" value="1"/>
</dbReference>
<keyword evidence="3" id="KW-0677">Repeat</keyword>
<organism evidence="6 7">
    <name type="scientific">Gryllus longicercus</name>
    <dbReference type="NCBI Taxonomy" id="2509291"/>
    <lineage>
        <taxon>Eukaryota</taxon>
        <taxon>Metazoa</taxon>
        <taxon>Ecdysozoa</taxon>
        <taxon>Arthropoda</taxon>
        <taxon>Hexapoda</taxon>
        <taxon>Insecta</taxon>
        <taxon>Pterygota</taxon>
        <taxon>Neoptera</taxon>
        <taxon>Polyneoptera</taxon>
        <taxon>Orthoptera</taxon>
        <taxon>Ensifera</taxon>
        <taxon>Gryllidea</taxon>
        <taxon>Grylloidea</taxon>
        <taxon>Gryllidae</taxon>
        <taxon>Gryllinae</taxon>
        <taxon>Gryllus</taxon>
    </lineage>
</organism>
<dbReference type="Gene3D" id="2.60.120.200">
    <property type="match status" value="1"/>
</dbReference>
<gene>
    <name evidence="6" type="ORF">R5R35_000047</name>
</gene>
<dbReference type="PANTHER" id="PTHR23250">
    <property type="entry name" value="DYSFERLIN-RELATED"/>
    <property type="match status" value="1"/>
</dbReference>
<dbReference type="Proteomes" id="UP001378592">
    <property type="component" value="Unassembled WGS sequence"/>
</dbReference>
<feature type="compositionally biased region" description="Polar residues" evidence="4">
    <location>
        <begin position="416"/>
        <end position="438"/>
    </location>
</feature>
<dbReference type="GO" id="GO:0005737">
    <property type="term" value="C:cytoplasm"/>
    <property type="evidence" value="ECO:0007669"/>
    <property type="project" value="UniProtKB-ARBA"/>
</dbReference>
<dbReference type="CDD" id="cd00070">
    <property type="entry name" value="GLECT"/>
    <property type="match status" value="1"/>
</dbReference>
<dbReference type="SMART" id="SM00694">
    <property type="entry name" value="DysFC"/>
    <property type="match status" value="2"/>
</dbReference>
<comment type="similarity">
    <text evidence="1">Belongs to the TECPR1 family.</text>
</comment>
<dbReference type="Pfam" id="PF06462">
    <property type="entry name" value="Hyd_WA"/>
    <property type="match status" value="6"/>
</dbReference>
<evidence type="ECO:0000256" key="3">
    <source>
        <dbReference type="ARBA" id="ARBA00022737"/>
    </source>
</evidence>
<proteinExistence type="inferred from homology"/>
<reference evidence="6 7" key="1">
    <citation type="submission" date="2024-03" db="EMBL/GenBank/DDBJ databases">
        <title>The genome assembly and annotation of the cricket Gryllus longicercus Weissman &amp; Gray.</title>
        <authorList>
            <person name="Szrajer S."/>
            <person name="Gray D."/>
            <person name="Ylla G."/>
        </authorList>
    </citation>
    <scope>NUCLEOTIDE SEQUENCE [LARGE SCALE GENOMIC DNA]</scope>
    <source>
        <strain evidence="6">DAG 2021-001</strain>
        <tissue evidence="6">Whole body minus gut</tissue>
    </source>
</reference>
<feature type="domain" description="Galectin" evidence="5">
    <location>
        <begin position="825"/>
        <end position="962"/>
    </location>
</feature>
<dbReference type="SMART" id="SM00908">
    <property type="entry name" value="Gal-bind_lectin"/>
    <property type="match status" value="1"/>
</dbReference>
<keyword evidence="2" id="KW-0430">Lectin</keyword>
<feature type="compositionally biased region" description="Polar residues" evidence="4">
    <location>
        <begin position="453"/>
        <end position="481"/>
    </location>
</feature>
<feature type="region of interest" description="Disordered" evidence="4">
    <location>
        <begin position="524"/>
        <end position="544"/>
    </location>
</feature>
<evidence type="ECO:0000256" key="1">
    <source>
        <dbReference type="ARBA" id="ARBA00005966"/>
    </source>
</evidence>
<evidence type="ECO:0000313" key="6">
    <source>
        <dbReference type="EMBL" id="KAK7865030.1"/>
    </source>
</evidence>
<dbReference type="EMBL" id="JAZDUA010000188">
    <property type="protein sequence ID" value="KAK7865030.1"/>
    <property type="molecule type" value="Genomic_DNA"/>
</dbReference>
<dbReference type="SMART" id="SM00276">
    <property type="entry name" value="GLECT"/>
    <property type="match status" value="1"/>
</dbReference>
<name>A0AAN9VHK0_9ORTH</name>
<comment type="caution">
    <text evidence="6">The sequence shown here is derived from an EMBL/GenBank/DDBJ whole genome shotgun (WGS) entry which is preliminary data.</text>
</comment>